<dbReference type="InterPro" id="IPR002347">
    <property type="entry name" value="SDR_fam"/>
</dbReference>
<dbReference type="OrthoDB" id="9814396at2"/>
<comment type="similarity">
    <text evidence="1">Belongs to the short-chain dehydrogenases/reductases (SDR) family.</text>
</comment>
<reference evidence="3 4" key="1">
    <citation type="journal article" date="2013" name="BMC Genomics">
        <title>Genomes of "Spiribacter", a streamlined, successful halophilic bacterium.</title>
        <authorList>
            <person name="Lopez-Perez M."/>
            <person name="Ghai R."/>
            <person name="Leon M.J."/>
            <person name="Rodriguez-Olmos A."/>
            <person name="Copa-Patino J.L."/>
            <person name="Soliveri J."/>
            <person name="Sanchez-Porro C."/>
            <person name="Ventosa A."/>
            <person name="Rodriguez-Valera F."/>
        </authorList>
    </citation>
    <scope>NUCLEOTIDE SEQUENCE [LARGE SCALE GENOMIC DNA]</scope>
    <source>
        <strain evidence="3 4">UAH-SP71</strain>
    </source>
</reference>
<accession>U5T716</accession>
<organism evidence="3 4">
    <name type="scientific">Spiribacter curvatus</name>
    <dbReference type="NCBI Taxonomy" id="1335757"/>
    <lineage>
        <taxon>Bacteria</taxon>
        <taxon>Pseudomonadati</taxon>
        <taxon>Pseudomonadota</taxon>
        <taxon>Gammaproteobacteria</taxon>
        <taxon>Chromatiales</taxon>
        <taxon>Ectothiorhodospiraceae</taxon>
        <taxon>Spiribacter</taxon>
    </lineage>
</organism>
<dbReference type="GO" id="GO:0016491">
    <property type="term" value="F:oxidoreductase activity"/>
    <property type="evidence" value="ECO:0007669"/>
    <property type="project" value="UniProtKB-KW"/>
</dbReference>
<dbReference type="PANTHER" id="PTHR43477:SF1">
    <property type="entry name" value="DIHYDROANTICAPSIN 7-DEHYDROGENASE"/>
    <property type="match status" value="1"/>
</dbReference>
<gene>
    <name evidence="3" type="ORF">SPICUR_05235</name>
</gene>
<dbReference type="eggNOG" id="COG1028">
    <property type="taxonomic scope" value="Bacteria"/>
</dbReference>
<evidence type="ECO:0000256" key="1">
    <source>
        <dbReference type="ARBA" id="ARBA00006484"/>
    </source>
</evidence>
<keyword evidence="4" id="KW-1185">Reference proteome</keyword>
<dbReference type="Proteomes" id="UP000017640">
    <property type="component" value="Chromosome"/>
</dbReference>
<dbReference type="SUPFAM" id="SSF51735">
    <property type="entry name" value="NAD(P)-binding Rossmann-fold domains"/>
    <property type="match status" value="1"/>
</dbReference>
<dbReference type="KEGG" id="spiu:SPICUR_05235"/>
<dbReference type="EMBL" id="CP005990">
    <property type="protein sequence ID" value="AGY92022.1"/>
    <property type="molecule type" value="Genomic_DNA"/>
</dbReference>
<evidence type="ECO:0000313" key="4">
    <source>
        <dbReference type="Proteomes" id="UP000017640"/>
    </source>
</evidence>
<dbReference type="InterPro" id="IPR036291">
    <property type="entry name" value="NAD(P)-bd_dom_sf"/>
</dbReference>
<dbReference type="InterPro" id="IPR051122">
    <property type="entry name" value="SDR_DHRS6-like"/>
</dbReference>
<dbReference type="AlphaFoldDB" id="U5T716"/>
<dbReference type="HOGENOM" id="CLU_010194_1_2_6"/>
<dbReference type="Gene3D" id="3.40.50.720">
    <property type="entry name" value="NAD(P)-binding Rossmann-like Domain"/>
    <property type="match status" value="1"/>
</dbReference>
<sequence>MTAPVLIMGARGGIGEALARRLAAEGHSLVLSARDPDTIQSLAQETGGSTLACDVFDPDSIKRTVEAAQSEDGLAGLAYCVGSILLKPLKSLTESDLIDCYRLNTVGAALAVQAAAPALQRAHGSVVMFSTVAAGQGFGNHAVISAAKGGVEALTRSLAADLAPAVRVNCIAPSISQTEIAGQLLSNEKMADALAASHPLKRVGEADDSAAMAAFLLGTDASWITGQVFPVDGGRGALRARGQ</sequence>
<keyword evidence="2" id="KW-0560">Oxidoreductase</keyword>
<evidence type="ECO:0000313" key="3">
    <source>
        <dbReference type="EMBL" id="AGY92022.1"/>
    </source>
</evidence>
<dbReference type="PRINTS" id="PR00081">
    <property type="entry name" value="GDHRDH"/>
</dbReference>
<dbReference type="Pfam" id="PF13561">
    <property type="entry name" value="adh_short_C2"/>
    <property type="match status" value="1"/>
</dbReference>
<name>U5T716_9GAMM</name>
<evidence type="ECO:0008006" key="5">
    <source>
        <dbReference type="Google" id="ProtNLM"/>
    </source>
</evidence>
<evidence type="ECO:0000256" key="2">
    <source>
        <dbReference type="ARBA" id="ARBA00023002"/>
    </source>
</evidence>
<dbReference type="STRING" id="1335757.SPICUR_05235"/>
<dbReference type="CDD" id="cd05233">
    <property type="entry name" value="SDR_c"/>
    <property type="match status" value="1"/>
</dbReference>
<protein>
    <recommendedName>
        <fullName evidence="5">Short-chain dehydrogenase</fullName>
    </recommendedName>
</protein>
<dbReference type="PANTHER" id="PTHR43477">
    <property type="entry name" value="DIHYDROANTICAPSIN 7-DEHYDROGENASE"/>
    <property type="match status" value="1"/>
</dbReference>
<dbReference type="RefSeq" id="WP_023366767.1">
    <property type="nucleotide sequence ID" value="NC_022664.1"/>
</dbReference>
<proteinExistence type="inferred from homology"/>